<dbReference type="AlphaFoldDB" id="A0A9J6GYG5"/>
<organism evidence="1 2">
    <name type="scientific">Haemaphysalis longicornis</name>
    <name type="common">Bush tick</name>
    <dbReference type="NCBI Taxonomy" id="44386"/>
    <lineage>
        <taxon>Eukaryota</taxon>
        <taxon>Metazoa</taxon>
        <taxon>Ecdysozoa</taxon>
        <taxon>Arthropoda</taxon>
        <taxon>Chelicerata</taxon>
        <taxon>Arachnida</taxon>
        <taxon>Acari</taxon>
        <taxon>Parasitiformes</taxon>
        <taxon>Ixodida</taxon>
        <taxon>Ixodoidea</taxon>
        <taxon>Ixodidae</taxon>
        <taxon>Haemaphysalinae</taxon>
        <taxon>Haemaphysalis</taxon>
    </lineage>
</organism>
<dbReference type="Proteomes" id="UP000821853">
    <property type="component" value="Unassembled WGS sequence"/>
</dbReference>
<dbReference type="VEuPathDB" id="VectorBase:HLOH_048153"/>
<evidence type="ECO:0000313" key="2">
    <source>
        <dbReference type="Proteomes" id="UP000821853"/>
    </source>
</evidence>
<dbReference type="EMBL" id="JABSTR010000009">
    <property type="protein sequence ID" value="KAH9379404.1"/>
    <property type="molecule type" value="Genomic_DNA"/>
</dbReference>
<dbReference type="OrthoDB" id="10562699at2759"/>
<comment type="caution">
    <text evidence="1">The sequence shown here is derived from an EMBL/GenBank/DDBJ whole genome shotgun (WGS) entry which is preliminary data.</text>
</comment>
<gene>
    <name evidence="1" type="ORF">HPB48_013182</name>
</gene>
<keyword evidence="2" id="KW-1185">Reference proteome</keyword>
<sequence>MGKKKELEQKISKKRGHRDLRKKLAALNKKIEEHALELTKQNWGNICDQMDMEISSARTWRLLRHLLDPENQVGGSTAACV</sequence>
<protein>
    <submittedName>
        <fullName evidence="1">Uncharacterized protein</fullName>
    </submittedName>
</protein>
<accession>A0A9J6GYG5</accession>
<proteinExistence type="predicted"/>
<reference evidence="1 2" key="1">
    <citation type="journal article" date="2020" name="Cell">
        <title>Large-Scale Comparative Analyses of Tick Genomes Elucidate Their Genetic Diversity and Vector Capacities.</title>
        <authorList>
            <consortium name="Tick Genome and Microbiome Consortium (TIGMIC)"/>
            <person name="Jia N."/>
            <person name="Wang J."/>
            <person name="Shi W."/>
            <person name="Du L."/>
            <person name="Sun Y."/>
            <person name="Zhan W."/>
            <person name="Jiang J.F."/>
            <person name="Wang Q."/>
            <person name="Zhang B."/>
            <person name="Ji P."/>
            <person name="Bell-Sakyi L."/>
            <person name="Cui X.M."/>
            <person name="Yuan T.T."/>
            <person name="Jiang B.G."/>
            <person name="Yang W.F."/>
            <person name="Lam T.T."/>
            <person name="Chang Q.C."/>
            <person name="Ding S.J."/>
            <person name="Wang X.J."/>
            <person name="Zhu J.G."/>
            <person name="Ruan X.D."/>
            <person name="Zhao L."/>
            <person name="Wei J.T."/>
            <person name="Ye R.Z."/>
            <person name="Que T.C."/>
            <person name="Du C.H."/>
            <person name="Zhou Y.H."/>
            <person name="Cheng J.X."/>
            <person name="Dai P.F."/>
            <person name="Guo W.B."/>
            <person name="Han X.H."/>
            <person name="Huang E.J."/>
            <person name="Li L.F."/>
            <person name="Wei W."/>
            <person name="Gao Y.C."/>
            <person name="Liu J.Z."/>
            <person name="Shao H.Z."/>
            <person name="Wang X."/>
            <person name="Wang C.C."/>
            <person name="Yang T.C."/>
            <person name="Huo Q.B."/>
            <person name="Li W."/>
            <person name="Chen H.Y."/>
            <person name="Chen S.E."/>
            <person name="Zhou L.G."/>
            <person name="Ni X.B."/>
            <person name="Tian J.H."/>
            <person name="Sheng Y."/>
            <person name="Liu T."/>
            <person name="Pan Y.S."/>
            <person name="Xia L.Y."/>
            <person name="Li J."/>
            <person name="Zhao F."/>
            <person name="Cao W.C."/>
        </authorList>
    </citation>
    <scope>NUCLEOTIDE SEQUENCE [LARGE SCALE GENOMIC DNA]</scope>
    <source>
        <strain evidence="1">HaeL-2018</strain>
    </source>
</reference>
<name>A0A9J6GYG5_HAELO</name>
<evidence type="ECO:0000313" key="1">
    <source>
        <dbReference type="EMBL" id="KAH9379404.1"/>
    </source>
</evidence>